<dbReference type="EMBL" id="MBQD01000005">
    <property type="protein sequence ID" value="OCL36836.1"/>
    <property type="molecule type" value="Genomic_DNA"/>
</dbReference>
<organism evidence="2 3">
    <name type="scientific">Tessaracoccus lapidicaptus</name>
    <dbReference type="NCBI Taxonomy" id="1427523"/>
    <lineage>
        <taxon>Bacteria</taxon>
        <taxon>Bacillati</taxon>
        <taxon>Actinomycetota</taxon>
        <taxon>Actinomycetes</taxon>
        <taxon>Propionibacteriales</taxon>
        <taxon>Propionibacteriaceae</taxon>
        <taxon>Tessaracoccus</taxon>
    </lineage>
</organism>
<evidence type="ECO:0000256" key="1">
    <source>
        <dbReference type="SAM" id="Phobius"/>
    </source>
</evidence>
<proteinExistence type="predicted"/>
<evidence type="ECO:0000313" key="3">
    <source>
        <dbReference type="Proteomes" id="UP000093501"/>
    </source>
</evidence>
<keyword evidence="1" id="KW-0812">Transmembrane</keyword>
<comment type="caution">
    <text evidence="2">The sequence shown here is derived from an EMBL/GenBank/DDBJ whole genome shotgun (WGS) entry which is preliminary data.</text>
</comment>
<protein>
    <recommendedName>
        <fullName evidence="4">DUF2721 domain-containing protein</fullName>
    </recommendedName>
</protein>
<name>A0A1C0AR84_9ACTN</name>
<evidence type="ECO:0000313" key="2">
    <source>
        <dbReference type="EMBL" id="OCL36836.1"/>
    </source>
</evidence>
<evidence type="ECO:0008006" key="4">
    <source>
        <dbReference type="Google" id="ProtNLM"/>
    </source>
</evidence>
<sequence length="166" mass="18185">MDLAYAAPLATVLVAVIGAAATYVTRRDERTDALRELEIIERLYSLTGVSEEFVLATEALKRRLERWEARDRDKLFSQASMMLFGGILALGVLQAVAIATFGPSGDWTAGWRTAVNWATLFAFGIAALGALSLVLQVAATVVGFARGWLSWRRSRRYSKSKSQGGR</sequence>
<keyword evidence="3" id="KW-1185">Reference proteome</keyword>
<reference evidence="3" key="1">
    <citation type="submission" date="2016-07" db="EMBL/GenBank/DDBJ databases">
        <authorList>
            <person name="Florea S."/>
            <person name="Webb J.S."/>
            <person name="Jaromczyk J."/>
            <person name="Schardl C.L."/>
        </authorList>
    </citation>
    <scope>NUCLEOTIDE SEQUENCE [LARGE SCALE GENOMIC DNA]</scope>
    <source>
        <strain evidence="3">IPBSL-7</strain>
    </source>
</reference>
<feature type="transmembrane region" description="Helical" evidence="1">
    <location>
        <begin position="121"/>
        <end position="149"/>
    </location>
</feature>
<feature type="transmembrane region" description="Helical" evidence="1">
    <location>
        <begin position="6"/>
        <end position="25"/>
    </location>
</feature>
<keyword evidence="1" id="KW-0472">Membrane</keyword>
<dbReference type="Proteomes" id="UP000093501">
    <property type="component" value="Unassembled WGS sequence"/>
</dbReference>
<feature type="transmembrane region" description="Helical" evidence="1">
    <location>
        <begin position="80"/>
        <end position="101"/>
    </location>
</feature>
<dbReference type="AlphaFoldDB" id="A0A1C0AR84"/>
<keyword evidence="1" id="KW-1133">Transmembrane helix</keyword>
<dbReference type="RefSeq" id="WP_068749992.1">
    <property type="nucleotide sequence ID" value="NZ_MBQD01000005.1"/>
</dbReference>
<gene>
    <name evidence="2" type="ORF">BCR15_12905</name>
</gene>
<accession>A0A1C0AR84</accession>